<evidence type="ECO:0000313" key="3">
    <source>
        <dbReference type="Proteomes" id="UP001285908"/>
    </source>
</evidence>
<feature type="region of interest" description="Disordered" evidence="1">
    <location>
        <begin position="1120"/>
        <end position="1255"/>
    </location>
</feature>
<feature type="region of interest" description="Disordered" evidence="1">
    <location>
        <begin position="891"/>
        <end position="910"/>
    </location>
</feature>
<organism evidence="2 3">
    <name type="scientific">Neurospora hispaniola</name>
    <dbReference type="NCBI Taxonomy" id="588809"/>
    <lineage>
        <taxon>Eukaryota</taxon>
        <taxon>Fungi</taxon>
        <taxon>Dikarya</taxon>
        <taxon>Ascomycota</taxon>
        <taxon>Pezizomycotina</taxon>
        <taxon>Sordariomycetes</taxon>
        <taxon>Sordariomycetidae</taxon>
        <taxon>Sordariales</taxon>
        <taxon>Sordariaceae</taxon>
        <taxon>Neurospora</taxon>
    </lineage>
</organism>
<dbReference type="RefSeq" id="XP_062691377.1">
    <property type="nucleotide sequence ID" value="XM_062838244.1"/>
</dbReference>
<dbReference type="Gene3D" id="3.80.10.10">
    <property type="entry name" value="Ribonuclease Inhibitor"/>
    <property type="match status" value="1"/>
</dbReference>
<feature type="region of interest" description="Disordered" evidence="1">
    <location>
        <begin position="1035"/>
        <end position="1054"/>
    </location>
</feature>
<proteinExistence type="predicted"/>
<feature type="compositionally biased region" description="Polar residues" evidence="1">
    <location>
        <begin position="833"/>
        <end position="849"/>
    </location>
</feature>
<feature type="compositionally biased region" description="Basic residues" evidence="1">
    <location>
        <begin position="1217"/>
        <end position="1229"/>
    </location>
</feature>
<dbReference type="GeneID" id="87875866"/>
<reference evidence="2 3" key="1">
    <citation type="journal article" date="2023" name="Mol. Phylogenet. Evol.">
        <title>Genome-scale phylogeny and comparative genomics of the fungal order Sordariales.</title>
        <authorList>
            <person name="Hensen N."/>
            <person name="Bonometti L."/>
            <person name="Westerberg I."/>
            <person name="Brannstrom I.O."/>
            <person name="Guillou S."/>
            <person name="Cros-Aarteil S."/>
            <person name="Calhoun S."/>
            <person name="Haridas S."/>
            <person name="Kuo A."/>
            <person name="Mondo S."/>
            <person name="Pangilinan J."/>
            <person name="Riley R."/>
            <person name="LaButti K."/>
            <person name="Andreopoulos B."/>
            <person name="Lipzen A."/>
            <person name="Chen C."/>
            <person name="Yan M."/>
            <person name="Daum C."/>
            <person name="Ng V."/>
            <person name="Clum A."/>
            <person name="Steindorff A."/>
            <person name="Ohm R.A."/>
            <person name="Martin F."/>
            <person name="Silar P."/>
            <person name="Natvig D.O."/>
            <person name="Lalanne C."/>
            <person name="Gautier V."/>
            <person name="Ament-Velasquez S.L."/>
            <person name="Kruys A."/>
            <person name="Hutchinson M.I."/>
            <person name="Powell A.J."/>
            <person name="Barry K."/>
            <person name="Miller A.N."/>
            <person name="Grigoriev I.V."/>
            <person name="Debuchy R."/>
            <person name="Gladieux P."/>
            <person name="Hiltunen Thoren M."/>
            <person name="Johannesson H."/>
        </authorList>
    </citation>
    <scope>NUCLEOTIDE SEQUENCE [LARGE SCALE GENOMIC DNA]</scope>
    <source>
        <strain evidence="2 3">FGSC 10403</strain>
    </source>
</reference>
<protein>
    <submittedName>
        <fullName evidence="2">Uncharacterized protein</fullName>
    </submittedName>
</protein>
<dbReference type="Proteomes" id="UP001285908">
    <property type="component" value="Unassembled WGS sequence"/>
</dbReference>
<feature type="region of interest" description="Disordered" evidence="1">
    <location>
        <begin position="957"/>
        <end position="984"/>
    </location>
</feature>
<accession>A0AAJ0I530</accession>
<evidence type="ECO:0000256" key="1">
    <source>
        <dbReference type="SAM" id="MobiDB-lite"/>
    </source>
</evidence>
<dbReference type="InterPro" id="IPR032675">
    <property type="entry name" value="LRR_dom_sf"/>
</dbReference>
<name>A0AAJ0I530_9PEZI</name>
<keyword evidence="3" id="KW-1185">Reference proteome</keyword>
<dbReference type="SUPFAM" id="SSF52047">
    <property type="entry name" value="RNI-like"/>
    <property type="match status" value="1"/>
</dbReference>
<gene>
    <name evidence="2" type="ORF">B0T23DRAFT_396388</name>
</gene>
<evidence type="ECO:0000313" key="2">
    <source>
        <dbReference type="EMBL" id="KAK3490194.1"/>
    </source>
</evidence>
<sequence>MENRMSSEGSHRHGCSQSHTVMCFSLRLVEVHVGSAPAWPSCPCIASFQFQPSLTTTTITTITTTIAGSHQQRDSCCPVSPASRKWLNISFSGNPSILRLAIPGKYIELISTSHPSTVNMPETSLPSYQEATRTLDWLELVGPSTSIRDYARLCRVSRHFCDYFLPRLWTDPFAMCYALDEPTDRLDGGIPRTELFTQTVPNARLSTRSLVFAFTPRIRDWPSVLDRYVLSSWLPNVRCMTLIDCPPPGDHERTIQFTASQFPTQPYVVAAARCSKLRVQLPDPEQFQKVVYLDDSRVYNQYGHALPVFKSMHSLRILRATGHNMGDSHAAQILDKLWQWLWSLDLSNNRLSDRCLQAVARHGFWGSRRLGRRQDDGSCSCVGRGYRHELEGSVCSSKMGLFIHETPWTEDLRLYHPRRYHEDSPEYVFRANPFDTIPESEKVRRKAFDDSLDAAIKAICLEKDVSSIRHLEICQRPLWGITHLYLNQNPLITAEGFKSLMEFGLEQLQRFECDSMLCMTEADMSRFNEYYHDSRAVPSSVSGCKTQALAGILGLSHLFRPVFSNLQILRIHHSLVTNLPSLVGFDDLSAMEKIWFAETFLLPRADLVFPNPFHPAMNPWLSSLTLTHIPRYSAGPLIERLKGLLKAAWFQEQTIANLRAEYRRVQSRHPPPLLTGLRKIFLEFDADLREKQGKDHTGTAELEGFDAEALLNSGATEEFNTFGGFTCSSNSHGTSGPSTSSAVRHVNASNNGTTRSRRQQPQHGSELDRLGTETSWVRAVLQSRHQKWPQEVERRAHENLDWNQPIYVTSISKAASGKTKVFVGYHHEGHNQPVLNNNDGASSSKLASPSVQDLYDPWQSPYLSQEQARQPPALPPLPERIQRRANSLLPQPPAYTAWPIPPSTPLPPPAETPDLLTPVPPCYTSFPYFLSPQEKQASINTYNLLVSRVLWLHPNSVRDPGDRVDPSAADHVGPAGSPTAGLNASSSFNASSVFDAYEGPRGPGDIERDDELLRVFGPIMAATPSMVRAGVPTQSLPRAAGEGGGGGEGGEMRRERLYRPDHIVRRQMEQDVRQAADSQARAAAAGREGVGAGCYVFWSAWKAGLFGDVVFPVSSSACSVSRDEHGGLDGHGESQDTGDFSGGRMASGDGAGGQDSEAVNASNAAKPERKNSARKQNLLRKDMRRPTREELGQMKDVIEELKKFRRLTGGGTTGSSKSRKSKDKGKGKQKAVAVTADDGSPGGNDQEGDEQDEDSKWAGKHWMAVNVRASSSIIESVSMSIHRATGIKNEISCWSSNLSVEFIKF</sequence>
<feature type="compositionally biased region" description="Basic and acidic residues" evidence="1">
    <location>
        <begin position="1121"/>
        <end position="1134"/>
    </location>
</feature>
<feature type="compositionally biased region" description="Polar residues" evidence="1">
    <location>
        <begin position="729"/>
        <end position="754"/>
    </location>
</feature>
<feature type="region of interest" description="Disordered" evidence="1">
    <location>
        <begin position="829"/>
        <end position="849"/>
    </location>
</feature>
<feature type="compositionally biased region" description="Basic and acidic residues" evidence="1">
    <location>
        <begin position="1179"/>
        <end position="1202"/>
    </location>
</feature>
<comment type="caution">
    <text evidence="2">The sequence shown here is derived from an EMBL/GenBank/DDBJ whole genome shotgun (WGS) entry which is preliminary data.</text>
</comment>
<feature type="compositionally biased region" description="Pro residues" evidence="1">
    <location>
        <begin position="899"/>
        <end position="910"/>
    </location>
</feature>
<feature type="region of interest" description="Disordered" evidence="1">
    <location>
        <begin position="729"/>
        <end position="771"/>
    </location>
</feature>
<dbReference type="EMBL" id="JAULSX010000005">
    <property type="protein sequence ID" value="KAK3490194.1"/>
    <property type="molecule type" value="Genomic_DNA"/>
</dbReference>